<evidence type="ECO:0000256" key="2">
    <source>
        <dbReference type="SAM" id="SignalP"/>
    </source>
</evidence>
<reference evidence="4 5" key="1">
    <citation type="submission" date="2017-10" db="EMBL/GenBank/DDBJ databases">
        <title>Paenichitinophaga pekingensis gen. nov., sp. nov., isolated from activated sludge.</title>
        <authorList>
            <person name="Jin D."/>
            <person name="Kong X."/>
            <person name="Deng Y."/>
            <person name="Bai Z."/>
        </authorList>
    </citation>
    <scope>NUCLEOTIDE SEQUENCE [LARGE SCALE GENOMIC DNA]</scope>
    <source>
        <strain evidence="4 5">13</strain>
    </source>
</reference>
<accession>A0A291QZH6</accession>
<dbReference type="GO" id="GO:0009279">
    <property type="term" value="C:cell outer membrane"/>
    <property type="evidence" value="ECO:0007669"/>
    <property type="project" value="TreeGrafter"/>
</dbReference>
<dbReference type="Pfam" id="PF13100">
    <property type="entry name" value="OstA_2"/>
    <property type="match status" value="1"/>
</dbReference>
<dbReference type="KEGG" id="cbae:COR50_20865"/>
<evidence type="ECO:0000259" key="3">
    <source>
        <dbReference type="Pfam" id="PF13100"/>
    </source>
</evidence>
<feature type="chain" id="PRO_5013307857" description="Organic solvent tolerance-like N-terminal domain-containing protein" evidence="2">
    <location>
        <begin position="26"/>
        <end position="670"/>
    </location>
</feature>
<feature type="signal peptide" evidence="2">
    <location>
        <begin position="1"/>
        <end position="25"/>
    </location>
</feature>
<dbReference type="RefSeq" id="WP_098195796.1">
    <property type="nucleotide sequence ID" value="NZ_CP023777.1"/>
</dbReference>
<dbReference type="GO" id="GO:0015920">
    <property type="term" value="P:lipopolysaccharide transport"/>
    <property type="evidence" value="ECO:0007669"/>
    <property type="project" value="TreeGrafter"/>
</dbReference>
<protein>
    <recommendedName>
        <fullName evidence="3">Organic solvent tolerance-like N-terminal domain-containing protein</fullName>
    </recommendedName>
</protein>
<dbReference type="OrthoDB" id="9805931at2"/>
<gene>
    <name evidence="4" type="ORF">COR50_20865</name>
</gene>
<evidence type="ECO:0000313" key="4">
    <source>
        <dbReference type="EMBL" id="ATL49429.1"/>
    </source>
</evidence>
<proteinExistence type="predicted"/>
<dbReference type="GO" id="GO:0030288">
    <property type="term" value="C:outer membrane-bounded periplasmic space"/>
    <property type="evidence" value="ECO:0007669"/>
    <property type="project" value="TreeGrafter"/>
</dbReference>
<sequence length="670" mass="74556">MLKKIVFGILPFLGLALLAHFMANAVPGVTPGEYYPPQEDTSRKIHVIGGGVLRAGTDNEGKEVQIVVPDAIFRQGTTLLYCDSAVFYEKANMVKAFGNVHINQADSIHIYSDLLNYNGNDRIATVTGNAKLTDGKTTITGPELAYDMNARMGSYTKSGRLTNEQSILTSEQGYYYADTKDVHFVNNVLLEDPEYTLSTDELWYNTETKVSSIVAPTTIYDGKTTMYATSGTYNTEAGLGDFTGRPIIEDSTSRLTANSVQMDKASGRAYAIGNMVWRDTAQKISVLANLGTVDQNAKSLMATQKPVMLLEGQDTIFIAADTLFSAPTKPLVDSVKMPKDSTTGKADSNKVVKMLDSAFIKKDSTAQKIPGIVDVDRPDSTLNKQVDTSLDVIEVDKSSFDSLLDKVVADTSRLIKRDTLPVKDTAISTPGKPDVKVQHFDERNKRKSMLFEEQAMKPLLDTNNTIEAAPDTAPVQPADTATYRFIKAYHDVKIFSDSLQGVADSVYYTTKDSAFRLYHDPILWSKEFQMFGDTVVLYTKNKKADRVLLDQNAMIINSLGFKDIYNQVKGQTIWGYFSDNKLDSMYVNGNAEAVYYLQDSDSAFISLVHLKCAMIKAYFEAGELERIVFIKEPDSIMDPFTQRTNEHMFLPGFKWEVDRRPKSKYELIGQ</sequence>
<dbReference type="InterPro" id="IPR052037">
    <property type="entry name" value="LPS_export_LptA"/>
</dbReference>
<dbReference type="PANTHER" id="PTHR36504">
    <property type="entry name" value="LIPOPOLYSACCHARIDE EXPORT SYSTEM PROTEIN LPTA"/>
    <property type="match status" value="1"/>
</dbReference>
<name>A0A291QZH6_9BACT</name>
<dbReference type="GO" id="GO:0017089">
    <property type="term" value="F:glycolipid transfer activity"/>
    <property type="evidence" value="ECO:0007669"/>
    <property type="project" value="TreeGrafter"/>
</dbReference>
<dbReference type="Proteomes" id="UP000220133">
    <property type="component" value="Chromosome"/>
</dbReference>
<dbReference type="EMBL" id="CP023777">
    <property type="protein sequence ID" value="ATL49429.1"/>
    <property type="molecule type" value="Genomic_DNA"/>
</dbReference>
<evidence type="ECO:0000313" key="5">
    <source>
        <dbReference type="Proteomes" id="UP000220133"/>
    </source>
</evidence>
<dbReference type="InterPro" id="IPR005653">
    <property type="entry name" value="OstA-like_N"/>
</dbReference>
<organism evidence="4 5">
    <name type="scientific">Chitinophaga caeni</name>
    <dbReference type="NCBI Taxonomy" id="2029983"/>
    <lineage>
        <taxon>Bacteria</taxon>
        <taxon>Pseudomonadati</taxon>
        <taxon>Bacteroidota</taxon>
        <taxon>Chitinophagia</taxon>
        <taxon>Chitinophagales</taxon>
        <taxon>Chitinophagaceae</taxon>
        <taxon>Chitinophaga</taxon>
    </lineage>
</organism>
<feature type="domain" description="Organic solvent tolerance-like N-terminal" evidence="3">
    <location>
        <begin position="59"/>
        <end position="200"/>
    </location>
</feature>
<dbReference type="AlphaFoldDB" id="A0A291QZH6"/>
<keyword evidence="1 2" id="KW-0732">Signal</keyword>
<evidence type="ECO:0000256" key="1">
    <source>
        <dbReference type="ARBA" id="ARBA00022729"/>
    </source>
</evidence>
<keyword evidence="5" id="KW-1185">Reference proteome</keyword>
<dbReference type="Gene3D" id="2.60.450.10">
    <property type="entry name" value="Lipopolysaccharide (LPS) transport protein A like domain"/>
    <property type="match status" value="1"/>
</dbReference>
<dbReference type="PANTHER" id="PTHR36504:SF1">
    <property type="entry name" value="LIPOPOLYSACCHARIDE EXPORT SYSTEM PROTEIN LPTA"/>
    <property type="match status" value="1"/>
</dbReference>